<organism evidence="1 2">
    <name type="scientific">Streptomyces bullii</name>
    <dbReference type="NCBI Taxonomy" id="349910"/>
    <lineage>
        <taxon>Bacteria</taxon>
        <taxon>Bacillati</taxon>
        <taxon>Actinomycetota</taxon>
        <taxon>Actinomycetes</taxon>
        <taxon>Kitasatosporales</taxon>
        <taxon>Streptomycetaceae</taxon>
        <taxon>Streptomyces</taxon>
    </lineage>
</organism>
<sequence length="127" mass="13604">MEFHDGQDVIESFEPDLDSNPPLILEAKTKGTDFSFTRAVYQDGISFGTYGGSKTIAPLPSGGTDPSEEECRTHLAENATSSGGTLEQGDGFCVKTTEGRTAYIRVIDSPSGLGTLRLKVTVWELPS</sequence>
<name>A0ABW0UMR4_9ACTN</name>
<accession>A0ABW0UMR4</accession>
<gene>
    <name evidence="1" type="ORF">ACFPZJ_08640</name>
</gene>
<protein>
    <submittedName>
        <fullName evidence="1">Uncharacterized protein</fullName>
    </submittedName>
</protein>
<evidence type="ECO:0000313" key="1">
    <source>
        <dbReference type="EMBL" id="MFC5633851.1"/>
    </source>
</evidence>
<proteinExistence type="predicted"/>
<comment type="caution">
    <text evidence="1">The sequence shown here is derived from an EMBL/GenBank/DDBJ whole genome shotgun (WGS) entry which is preliminary data.</text>
</comment>
<dbReference type="EMBL" id="JBHSNY010000003">
    <property type="protein sequence ID" value="MFC5633851.1"/>
    <property type="molecule type" value="Genomic_DNA"/>
</dbReference>
<keyword evidence="2" id="KW-1185">Reference proteome</keyword>
<dbReference type="Proteomes" id="UP001596154">
    <property type="component" value="Unassembled WGS sequence"/>
</dbReference>
<evidence type="ECO:0000313" key="2">
    <source>
        <dbReference type="Proteomes" id="UP001596154"/>
    </source>
</evidence>
<dbReference type="RefSeq" id="WP_381019253.1">
    <property type="nucleotide sequence ID" value="NZ_JBHSNY010000003.1"/>
</dbReference>
<reference evidence="2" key="1">
    <citation type="journal article" date="2019" name="Int. J. Syst. Evol. Microbiol.">
        <title>The Global Catalogue of Microorganisms (GCM) 10K type strain sequencing project: providing services to taxonomists for standard genome sequencing and annotation.</title>
        <authorList>
            <consortium name="The Broad Institute Genomics Platform"/>
            <consortium name="The Broad Institute Genome Sequencing Center for Infectious Disease"/>
            <person name="Wu L."/>
            <person name="Ma J."/>
        </authorList>
    </citation>
    <scope>NUCLEOTIDE SEQUENCE [LARGE SCALE GENOMIC DNA]</scope>
    <source>
        <strain evidence="2">CGMCC 4.7248</strain>
    </source>
</reference>